<feature type="coiled-coil region" evidence="1">
    <location>
        <begin position="48"/>
        <end position="75"/>
    </location>
</feature>
<keyword evidence="2" id="KW-0472">Membrane</keyword>
<name>A0A140LCL6_9FIRM</name>
<keyword evidence="2" id="KW-1133">Transmembrane helix</keyword>
<evidence type="ECO:0000259" key="3">
    <source>
        <dbReference type="Pfam" id="PF20155"/>
    </source>
</evidence>
<feature type="transmembrane region" description="Helical" evidence="2">
    <location>
        <begin position="358"/>
        <end position="379"/>
    </location>
</feature>
<dbReference type="InterPro" id="IPR013491">
    <property type="entry name" value="Tape_meas_N"/>
</dbReference>
<keyword evidence="5" id="KW-1185">Reference proteome</keyword>
<comment type="caution">
    <text evidence="4">The sequence shown here is derived from an EMBL/GenBank/DDBJ whole genome shotgun (WGS) entry which is preliminary data.</text>
</comment>
<dbReference type="AlphaFoldDB" id="A0A140LCL6"/>
<keyword evidence="2" id="KW-0812">Transmembrane</keyword>
<feature type="transmembrane region" description="Helical" evidence="2">
    <location>
        <begin position="418"/>
        <end position="437"/>
    </location>
</feature>
<protein>
    <recommendedName>
        <fullName evidence="3">Tape measure protein N-terminal domain-containing protein</fullName>
    </recommendedName>
</protein>
<dbReference type="OrthoDB" id="1677957at2"/>
<reference evidence="4 5" key="1">
    <citation type="submission" date="2015-12" db="EMBL/GenBank/DDBJ databases">
        <title>Draft genome sequence of the thermoanaerobe Thermotalea metallivorans, an isolate from the runoff channel of the Great Artesian Basin, Australia.</title>
        <authorList>
            <person name="Patel B.K."/>
        </authorList>
    </citation>
    <scope>NUCLEOTIDE SEQUENCE [LARGE SCALE GENOMIC DNA]</scope>
    <source>
        <strain evidence="4 5">B2-1</strain>
    </source>
</reference>
<dbReference type="STRING" id="520762.AN619_02660"/>
<evidence type="ECO:0000313" key="5">
    <source>
        <dbReference type="Proteomes" id="UP000070456"/>
    </source>
</evidence>
<keyword evidence="1" id="KW-0175">Coiled coil</keyword>
<gene>
    <name evidence="4" type="ORF">AN619_02660</name>
</gene>
<dbReference type="NCBIfam" id="TIGR02675">
    <property type="entry name" value="tape_meas_nterm"/>
    <property type="match status" value="1"/>
</dbReference>
<sequence>MATIRTSIQLYNGMTPALKNMNSALNMVLSSFEAVQRASSNVVDISSIQAARAELNKAEIAFNEIEKEIRESSNAQQRFNNDIRNGEAAANGLLSRFKNIAMSMGAAFSFKKIINASDQMVSTTARLDLMNDGLQTTEELQQMIFQSAQKSRSSYIDTANVVAKLGILAGEAFSSNQEMVAFAELMNKQFKIGGASIQEQTSAMYQLTQAMAAGRLQGDEFRSIMENAPMLAKSIAEYMGMTTGELREMSREGAITSDIIKNAMFAVADETNERFAKLPMTWGQVWTSIVNRVLMYSQPLLQFINILANNWSIIEPIILGIAAATLIYLTITKGAELATKAWTAAQAAFNAVMALNPIAIWAIAIVLFIALIYAVVAAVNKLTGKSISATGVIAAAFMVAIAFIGNLLVGFSNLVIDVVAAIWNVIASVAEFLANVFNDPIGSVVRLFASMADTILGILQGIAKAIDAIFGFNLASLVGGLRSSLGGAVRDIAGEAKIKIPRMDSSKLYLDRFSYANAYNKGYSFGNNLGDNLGSKWNDIKNAFDGISEIAENTGAMKDSLNISEEDLKYLRDLAEREVIDRTVLRDVTVTLTNTFGDIRETADVDGIISEFERRLAEAIESEGEGDHRV</sequence>
<evidence type="ECO:0000313" key="4">
    <source>
        <dbReference type="EMBL" id="KXG78291.1"/>
    </source>
</evidence>
<feature type="transmembrane region" description="Helical" evidence="2">
    <location>
        <begin position="313"/>
        <end position="331"/>
    </location>
</feature>
<evidence type="ECO:0000256" key="1">
    <source>
        <dbReference type="SAM" id="Coils"/>
    </source>
</evidence>
<dbReference type="Pfam" id="PF20155">
    <property type="entry name" value="TMP_3"/>
    <property type="match status" value="1"/>
</dbReference>
<feature type="domain" description="Tape measure protein N-terminal" evidence="3">
    <location>
        <begin position="111"/>
        <end position="296"/>
    </location>
</feature>
<dbReference type="EMBL" id="LOEE01000006">
    <property type="protein sequence ID" value="KXG78291.1"/>
    <property type="molecule type" value="Genomic_DNA"/>
</dbReference>
<dbReference type="RefSeq" id="WP_068554317.1">
    <property type="nucleotide sequence ID" value="NZ_LOEE01000006.1"/>
</dbReference>
<organism evidence="4 5">
    <name type="scientific">Thermotalea metallivorans</name>
    <dbReference type="NCBI Taxonomy" id="520762"/>
    <lineage>
        <taxon>Bacteria</taxon>
        <taxon>Bacillati</taxon>
        <taxon>Bacillota</taxon>
        <taxon>Clostridia</taxon>
        <taxon>Peptostreptococcales</taxon>
        <taxon>Thermotaleaceae</taxon>
        <taxon>Thermotalea</taxon>
    </lineage>
</organism>
<feature type="transmembrane region" description="Helical" evidence="2">
    <location>
        <begin position="391"/>
        <end position="412"/>
    </location>
</feature>
<dbReference type="PATRIC" id="fig|520762.4.peg.301"/>
<proteinExistence type="predicted"/>
<evidence type="ECO:0000256" key="2">
    <source>
        <dbReference type="SAM" id="Phobius"/>
    </source>
</evidence>
<dbReference type="Proteomes" id="UP000070456">
    <property type="component" value="Unassembled WGS sequence"/>
</dbReference>
<accession>A0A140LCL6</accession>